<evidence type="ECO:0000313" key="1">
    <source>
        <dbReference type="EMBL" id="SCB51233.1"/>
    </source>
</evidence>
<name>A0A1C3XG42_9BRAD</name>
<dbReference type="Proteomes" id="UP000199184">
    <property type="component" value="Unassembled WGS sequence"/>
</dbReference>
<accession>A0A1C3XG42</accession>
<evidence type="ECO:0000313" key="2">
    <source>
        <dbReference type="Proteomes" id="UP000199184"/>
    </source>
</evidence>
<reference evidence="2" key="1">
    <citation type="submission" date="2016-08" db="EMBL/GenBank/DDBJ databases">
        <authorList>
            <person name="Varghese N."/>
            <person name="Submissions Spin"/>
        </authorList>
    </citation>
    <scope>NUCLEOTIDE SEQUENCE [LARGE SCALE GENOMIC DNA]</scope>
    <source>
        <strain evidence="2">ERR11</strain>
    </source>
</reference>
<dbReference type="EMBL" id="FMAI01000015">
    <property type="protein sequence ID" value="SCB51233.1"/>
    <property type="molecule type" value="Genomic_DNA"/>
</dbReference>
<protein>
    <submittedName>
        <fullName evidence="1">Uncharacterized protein</fullName>
    </submittedName>
</protein>
<proteinExistence type="predicted"/>
<gene>
    <name evidence="1" type="ORF">GA0061098_1015112</name>
</gene>
<keyword evidence="2" id="KW-1185">Reference proteome</keyword>
<dbReference type="RefSeq" id="WP_091963464.1">
    <property type="nucleotide sequence ID" value="NZ_FMAI01000015.1"/>
</dbReference>
<organism evidence="1 2">
    <name type="scientific">Bradyrhizobium shewense</name>
    <dbReference type="NCBI Taxonomy" id="1761772"/>
    <lineage>
        <taxon>Bacteria</taxon>
        <taxon>Pseudomonadati</taxon>
        <taxon>Pseudomonadota</taxon>
        <taxon>Alphaproteobacteria</taxon>
        <taxon>Hyphomicrobiales</taxon>
        <taxon>Nitrobacteraceae</taxon>
        <taxon>Bradyrhizobium</taxon>
    </lineage>
</organism>
<sequence length="267" mass="30370">MIARLSPIIRYEREVSDTPWTALQRSAHRMDTELPHGTELSATGLYLPEKLDVDQWTNVGRKLMAIEKGIQWALGDWWAYGHHAYGERVAKAKGLPYATGTLMNYGRVARKVPTSLRNEALSFSHHEVVAMLEPDQQKRWLHLAARKNWPVAKFRRQIDEGTNDGESDPAQNARIWAIQFIDEASRPIISRSAIIRDAGNTLQSLSDGTLEQMSNAARDSAQQWSCVHQAIEQYRFSRREKPGVRERLPGDKVNKARRLSGCREASE</sequence>
<dbReference type="AlphaFoldDB" id="A0A1C3XG42"/>